<evidence type="ECO:0000256" key="18">
    <source>
        <dbReference type="ARBA" id="ARBA00032753"/>
    </source>
</evidence>
<dbReference type="Pfam" id="PF18027">
    <property type="entry name" value="Pepdidase_M14_N"/>
    <property type="match status" value="1"/>
</dbReference>
<evidence type="ECO:0000256" key="4">
    <source>
        <dbReference type="ARBA" id="ARBA00004214"/>
    </source>
</evidence>
<keyword evidence="13" id="KW-0539">Nucleus</keyword>
<comment type="catalytic activity">
    <reaction evidence="16">
        <text>C-terminal L-alpha-aminoacyl-L-glutamyl-[tubulin] + H2O = C-terminal L-alpha-aminoacyl-[tubulin] + L-glutamate</text>
        <dbReference type="Rhea" id="RHEA:63796"/>
        <dbReference type="Rhea" id="RHEA-COMP:16436"/>
        <dbReference type="Rhea" id="RHEA-COMP:16437"/>
        <dbReference type="ChEBI" id="CHEBI:15377"/>
        <dbReference type="ChEBI" id="CHEBI:29985"/>
        <dbReference type="ChEBI" id="CHEBI:90782"/>
        <dbReference type="ChEBI" id="CHEBI:149556"/>
        <dbReference type="EC" id="3.4.17.24"/>
    </reaction>
    <physiologicalReaction direction="left-to-right" evidence="16">
        <dbReference type="Rhea" id="RHEA:63797"/>
    </physiologicalReaction>
</comment>
<gene>
    <name evidence="24" type="ORF">Ctob_002989</name>
</gene>
<evidence type="ECO:0000256" key="5">
    <source>
        <dbReference type="ARBA" id="ARBA00005988"/>
    </source>
</evidence>
<evidence type="ECO:0000256" key="13">
    <source>
        <dbReference type="ARBA" id="ARBA00023242"/>
    </source>
</evidence>
<organism evidence="24 25">
    <name type="scientific">Chrysochromulina tobinii</name>
    <dbReference type="NCBI Taxonomy" id="1460289"/>
    <lineage>
        <taxon>Eukaryota</taxon>
        <taxon>Haptista</taxon>
        <taxon>Haptophyta</taxon>
        <taxon>Prymnesiophyceae</taxon>
        <taxon>Prymnesiales</taxon>
        <taxon>Chrysochromulinaceae</taxon>
        <taxon>Chrysochromulina</taxon>
    </lineage>
</organism>
<keyword evidence="8" id="KW-0479">Metal-binding</keyword>
<evidence type="ECO:0000256" key="6">
    <source>
        <dbReference type="ARBA" id="ARBA00022490"/>
    </source>
</evidence>
<evidence type="ECO:0000256" key="21">
    <source>
        <dbReference type="PROSITE-ProRule" id="PRU01379"/>
    </source>
</evidence>
<dbReference type="InterPro" id="IPR040626">
    <property type="entry name" value="Pepdidase_M14_N"/>
</dbReference>
<dbReference type="AlphaFoldDB" id="A0A0M0J4B6"/>
<keyword evidence="9" id="KW-0378">Hydrolase</keyword>
<dbReference type="InterPro" id="IPR034286">
    <property type="entry name" value="M14_AGBL5-like"/>
</dbReference>
<dbReference type="GO" id="GO:0008270">
    <property type="term" value="F:zinc ion binding"/>
    <property type="evidence" value="ECO:0007669"/>
    <property type="project" value="InterPro"/>
</dbReference>
<keyword evidence="24" id="KW-0121">Carboxypeptidase</keyword>
<keyword evidence="7" id="KW-0645">Protease</keyword>
<protein>
    <recommendedName>
        <fullName evidence="14">Cytosolic carboxypeptidase-like protein 5</fullName>
        <ecNumber evidence="17">3.4.17.24</ecNumber>
    </recommendedName>
    <alternativeName>
        <fullName evidence="19">ATP/GTP-binding protein-like 5</fullName>
    </alternativeName>
    <alternativeName>
        <fullName evidence="18">Protein deglutamylase CCP5</fullName>
    </alternativeName>
</protein>
<evidence type="ECO:0000256" key="19">
    <source>
        <dbReference type="ARBA" id="ARBA00032928"/>
    </source>
</evidence>
<name>A0A0M0J4B6_9EUKA</name>
<evidence type="ECO:0000256" key="16">
    <source>
        <dbReference type="ARBA" id="ARBA00024627"/>
    </source>
</evidence>
<comment type="similarity">
    <text evidence="5 21">Belongs to the peptidase M14 family.</text>
</comment>
<dbReference type="EMBL" id="JWZX01003363">
    <property type="protein sequence ID" value="KOO21434.1"/>
    <property type="molecule type" value="Genomic_DNA"/>
</dbReference>
<evidence type="ECO:0000256" key="15">
    <source>
        <dbReference type="ARBA" id="ARBA00024524"/>
    </source>
</evidence>
<dbReference type="InterPro" id="IPR050821">
    <property type="entry name" value="Cytosolic_carboxypeptidase"/>
</dbReference>
<dbReference type="GO" id="GO:0004181">
    <property type="term" value="F:metallocarboxypeptidase activity"/>
    <property type="evidence" value="ECO:0007669"/>
    <property type="project" value="InterPro"/>
</dbReference>
<dbReference type="OrthoDB" id="10253041at2759"/>
<evidence type="ECO:0000256" key="8">
    <source>
        <dbReference type="ARBA" id="ARBA00022723"/>
    </source>
</evidence>
<keyword evidence="11" id="KW-0482">Metalloprotease</keyword>
<evidence type="ECO:0000259" key="23">
    <source>
        <dbReference type="PROSITE" id="PS52035"/>
    </source>
</evidence>
<evidence type="ECO:0000313" key="24">
    <source>
        <dbReference type="EMBL" id="KOO21434.1"/>
    </source>
</evidence>
<dbReference type="GO" id="GO:0005634">
    <property type="term" value="C:nucleus"/>
    <property type="evidence" value="ECO:0007669"/>
    <property type="project" value="UniProtKB-SubCell"/>
</dbReference>
<comment type="catalytic activity">
    <reaction evidence="20">
        <text>gamma-L-glutamyl-L-glutamyl-[protein] + H2O = L-glutamyl-[protein] + L-glutamate</text>
        <dbReference type="Rhea" id="RHEA:60152"/>
        <dbReference type="Rhea" id="RHEA-COMP:10208"/>
        <dbReference type="Rhea" id="RHEA-COMP:15517"/>
        <dbReference type="ChEBI" id="CHEBI:15377"/>
        <dbReference type="ChEBI" id="CHEBI:29973"/>
        <dbReference type="ChEBI" id="CHEBI:29985"/>
        <dbReference type="ChEBI" id="CHEBI:143622"/>
    </reaction>
    <physiologicalReaction direction="left-to-right" evidence="20">
        <dbReference type="Rhea" id="RHEA:60153"/>
    </physiologicalReaction>
</comment>
<comment type="catalytic activity">
    <reaction evidence="15">
        <text>C-terminal L-alpha-aminoacyl-L-glutamyl-L-glutamyl-[tubulin] + H2O = C-terminal L-alpha-aminoacyl-L-glutamyl-[tubulin] + L-glutamate</text>
        <dbReference type="Rhea" id="RHEA:63792"/>
        <dbReference type="Rhea" id="RHEA-COMP:16435"/>
        <dbReference type="Rhea" id="RHEA-COMP:16436"/>
        <dbReference type="ChEBI" id="CHEBI:15377"/>
        <dbReference type="ChEBI" id="CHEBI:29985"/>
        <dbReference type="ChEBI" id="CHEBI:149555"/>
        <dbReference type="ChEBI" id="CHEBI:149556"/>
        <dbReference type="EC" id="3.4.17.24"/>
    </reaction>
    <physiologicalReaction direction="left-to-right" evidence="15">
        <dbReference type="Rhea" id="RHEA:63793"/>
    </physiologicalReaction>
</comment>
<dbReference type="GO" id="GO:0030496">
    <property type="term" value="C:midbody"/>
    <property type="evidence" value="ECO:0007669"/>
    <property type="project" value="UniProtKB-SubCell"/>
</dbReference>
<dbReference type="GO" id="GO:0005819">
    <property type="term" value="C:spindle"/>
    <property type="evidence" value="ECO:0007669"/>
    <property type="project" value="UniProtKB-SubCell"/>
</dbReference>
<keyword evidence="6" id="KW-0963">Cytoplasm</keyword>
<accession>A0A0M0J4B6</accession>
<evidence type="ECO:0000256" key="20">
    <source>
        <dbReference type="ARBA" id="ARBA00047714"/>
    </source>
</evidence>
<dbReference type="CDD" id="cd06236">
    <property type="entry name" value="M14_AGBL5_like"/>
    <property type="match status" value="1"/>
</dbReference>
<dbReference type="EC" id="3.4.17.24" evidence="17"/>
<evidence type="ECO:0000256" key="7">
    <source>
        <dbReference type="ARBA" id="ARBA00022670"/>
    </source>
</evidence>
<evidence type="ECO:0000256" key="9">
    <source>
        <dbReference type="ARBA" id="ARBA00022801"/>
    </source>
</evidence>
<dbReference type="SUPFAM" id="SSF53187">
    <property type="entry name" value="Zn-dependent exopeptidases"/>
    <property type="match status" value="1"/>
</dbReference>
<dbReference type="InterPro" id="IPR000834">
    <property type="entry name" value="Peptidase_M14"/>
</dbReference>
<sequence length="511" mass="56463">MERLSSFQCGDLSFSSDYDSGNASRVEQVDEHEFALWTACDAEGTPFEKGYRTWFGFAVRGAAKGRQLTFYIHNMNAQGKLIRQGMCPSVRVLPSRPTWTRIPLQTTYTGCKEEDNFVLRFRHKMDGEPDETTYFAFCFPHGSPIEAELKAPPGVYDAALAAAASAADGAASVHCSEIAVAAVQAAASVAPPYRPGGVYYHRELLTRSLEGRRIDLITLSGTNGMLGRTEEPLRQTGLMPEGGSRARSFGAKPVFMLTARVHPGETPASHVFDGFVNFLLREHDPRARALRERFVFKLIPMINPDGVYRGHYRADTRGANLNRCYLACPFETHPSVNAIAALVRHLHAKGVLSFYIDTHGHATKRGCFLFGNALPETERMVDNVLYAKLVGANCRWFDFGGCVFTERNMYGRDKRDGLSKEGSGRVAVYKMTGLTHVYTLECNYNMGRTVTRLQPPHIPKGIDKGALSPPPPPLKSVAPKYTPDSWRDVGKALALAALDMLGCQERSGRGR</sequence>
<reference evidence="25" key="1">
    <citation type="journal article" date="2015" name="PLoS Genet.">
        <title>Genome Sequence and Transcriptome Analyses of Chrysochromulina tobin: Metabolic Tools for Enhanced Algal Fitness in the Prominent Order Prymnesiales (Haptophyceae).</title>
        <authorList>
            <person name="Hovde B.T."/>
            <person name="Deodato C.R."/>
            <person name="Hunsperger H.M."/>
            <person name="Ryken S.A."/>
            <person name="Yost W."/>
            <person name="Jha R.K."/>
            <person name="Patterson J."/>
            <person name="Monnat R.J. Jr."/>
            <person name="Barlow S.B."/>
            <person name="Starkenburg S.R."/>
            <person name="Cattolico R.A."/>
        </authorList>
    </citation>
    <scope>NUCLEOTIDE SEQUENCE</scope>
    <source>
        <strain evidence="25">CCMP291</strain>
    </source>
</reference>
<dbReference type="PANTHER" id="PTHR12756:SF12">
    <property type="entry name" value="CYTOSOLIC CARBOXYPEPTIDASE-LIKE PROTEIN 5"/>
    <property type="match status" value="1"/>
</dbReference>
<evidence type="ECO:0000256" key="12">
    <source>
        <dbReference type="ARBA" id="ARBA00023212"/>
    </source>
</evidence>
<evidence type="ECO:0000313" key="25">
    <source>
        <dbReference type="Proteomes" id="UP000037460"/>
    </source>
</evidence>
<evidence type="ECO:0000256" key="3">
    <source>
        <dbReference type="ARBA" id="ARBA00004186"/>
    </source>
</evidence>
<comment type="subcellular location">
    <subcellularLocation>
        <location evidence="3">Cytoplasm</location>
        <location evidence="3">Cytoskeleton</location>
        <location evidence="3">Spindle</location>
    </subcellularLocation>
    <subcellularLocation>
        <location evidence="4">Midbody</location>
    </subcellularLocation>
    <subcellularLocation>
        <location evidence="2">Nucleus</location>
    </subcellularLocation>
</comment>
<dbReference type="PROSITE" id="PS52035">
    <property type="entry name" value="PEPTIDASE_M14"/>
    <property type="match status" value="1"/>
</dbReference>
<dbReference type="Gene3D" id="3.40.630.10">
    <property type="entry name" value="Zn peptidases"/>
    <property type="match status" value="1"/>
</dbReference>
<evidence type="ECO:0000256" key="22">
    <source>
        <dbReference type="SAM" id="MobiDB-lite"/>
    </source>
</evidence>
<evidence type="ECO:0000256" key="1">
    <source>
        <dbReference type="ARBA" id="ARBA00001947"/>
    </source>
</evidence>
<evidence type="ECO:0000256" key="2">
    <source>
        <dbReference type="ARBA" id="ARBA00004123"/>
    </source>
</evidence>
<dbReference type="Gene3D" id="2.60.40.3120">
    <property type="match status" value="1"/>
</dbReference>
<feature type="active site" description="Proton donor/acceptor" evidence="21">
    <location>
        <position position="441"/>
    </location>
</feature>
<keyword evidence="10" id="KW-0862">Zinc</keyword>
<evidence type="ECO:0000256" key="10">
    <source>
        <dbReference type="ARBA" id="ARBA00022833"/>
    </source>
</evidence>
<dbReference type="GO" id="GO:0006508">
    <property type="term" value="P:proteolysis"/>
    <property type="evidence" value="ECO:0007669"/>
    <property type="project" value="UniProtKB-KW"/>
</dbReference>
<keyword evidence="25" id="KW-1185">Reference proteome</keyword>
<dbReference type="Pfam" id="PF00246">
    <property type="entry name" value="Peptidase_M14"/>
    <property type="match status" value="1"/>
</dbReference>
<dbReference type="PANTHER" id="PTHR12756">
    <property type="entry name" value="CYTOSOLIC CARBOXYPEPTIDASE"/>
    <property type="match status" value="1"/>
</dbReference>
<comment type="cofactor">
    <cofactor evidence="1">
        <name>Zn(2+)</name>
        <dbReference type="ChEBI" id="CHEBI:29105"/>
    </cofactor>
</comment>
<keyword evidence="12" id="KW-0206">Cytoskeleton</keyword>
<dbReference type="Proteomes" id="UP000037460">
    <property type="component" value="Unassembled WGS sequence"/>
</dbReference>
<feature type="region of interest" description="Disordered" evidence="22">
    <location>
        <begin position="455"/>
        <end position="481"/>
    </location>
</feature>
<evidence type="ECO:0000256" key="17">
    <source>
        <dbReference type="ARBA" id="ARBA00026108"/>
    </source>
</evidence>
<evidence type="ECO:0000256" key="14">
    <source>
        <dbReference type="ARBA" id="ARBA00024141"/>
    </source>
</evidence>
<evidence type="ECO:0000256" key="11">
    <source>
        <dbReference type="ARBA" id="ARBA00023049"/>
    </source>
</evidence>
<comment type="caution">
    <text evidence="24">The sequence shown here is derived from an EMBL/GenBank/DDBJ whole genome shotgun (WGS) entry which is preliminary data.</text>
</comment>
<proteinExistence type="inferred from homology"/>
<feature type="domain" description="Peptidase M14" evidence="23">
    <location>
        <begin position="171"/>
        <end position="501"/>
    </location>
</feature>